<evidence type="ECO:0000256" key="5">
    <source>
        <dbReference type="ARBA" id="ARBA00023157"/>
    </source>
</evidence>
<evidence type="ECO:0000259" key="10">
    <source>
        <dbReference type="PROSITE" id="PS50026"/>
    </source>
</evidence>
<evidence type="ECO:0000313" key="13">
    <source>
        <dbReference type="Ensembl" id="ENSCAFP00000067796.1"/>
    </source>
</evidence>
<keyword evidence="4 8" id="KW-0472">Membrane</keyword>
<name>A0A8C0QJH5_CANLF</name>
<reference evidence="14" key="2">
    <citation type="submission" date="2018-10" db="EMBL/GenBank/DDBJ databases">
        <title>De novo assembly of a Great Dane genome.</title>
        <authorList>
            <person name="Kidd J.M."/>
            <person name="Pendleton A.L."/>
            <person name="Shen F."/>
            <person name="Emery S."/>
        </authorList>
    </citation>
    <scope>NUCLEOTIDE SEQUENCE [LARGE SCALE GENOMIC DNA]</scope>
    <source>
        <strain evidence="14">Great Dane</strain>
    </source>
</reference>
<dbReference type="PROSITE" id="PS50214">
    <property type="entry name" value="DISINTEGRIN_2"/>
    <property type="match status" value="1"/>
</dbReference>
<dbReference type="Gene3D" id="4.10.70.10">
    <property type="entry name" value="Disintegrin domain"/>
    <property type="match status" value="1"/>
</dbReference>
<accession>A0A8C0QJH5</accession>
<proteinExistence type="predicted"/>
<dbReference type="SMART" id="SM00050">
    <property type="entry name" value="DISIN"/>
    <property type="match status" value="1"/>
</dbReference>
<reference evidence="13 15" key="1">
    <citation type="journal article" date="2005" name="Nature">
        <title>Genome sequence, comparative analysis and haplotype structure of the domestic dog.</title>
        <authorList>
            <consortium name="Broad Sequencing Platform"/>
            <person name="Lindblad-Toh K."/>
            <person name="Wade C.M."/>
            <person name="Mikkelsen T.S."/>
            <person name="Karlsson E.K."/>
            <person name="Jaffe D.B."/>
            <person name="Kamal M."/>
            <person name="Clamp M."/>
            <person name="Chang J.L."/>
            <person name="Kulbokas E.J. III"/>
            <person name="Zody M.C."/>
            <person name="Mauceli E."/>
            <person name="Xie X."/>
            <person name="Breen M."/>
            <person name="Wayne R.K."/>
            <person name="Ostrander E.A."/>
            <person name="Ponting C.P."/>
            <person name="Galibert F."/>
            <person name="Smith D.R."/>
            <person name="DeJong P.J."/>
            <person name="Kirkness E."/>
            <person name="Alvarez P."/>
            <person name="Biagi T."/>
            <person name="Brockman W."/>
            <person name="Butler J."/>
            <person name="Chin C.W."/>
            <person name="Cook A."/>
            <person name="Cuff J."/>
            <person name="Daly M.J."/>
            <person name="DeCaprio D."/>
            <person name="Gnerre S."/>
            <person name="Grabherr M."/>
            <person name="Kellis M."/>
            <person name="Kleber M."/>
            <person name="Bardeleben C."/>
            <person name="Goodstadt L."/>
            <person name="Heger A."/>
            <person name="Hitte C."/>
            <person name="Kim L."/>
            <person name="Koepfli K.P."/>
            <person name="Parker H.G."/>
            <person name="Pollinger J.P."/>
            <person name="Searle S.M."/>
            <person name="Sutter N.B."/>
            <person name="Thomas R."/>
            <person name="Webber C."/>
            <person name="Baldwin J."/>
            <person name="Abebe A."/>
            <person name="Abouelleil A."/>
            <person name="Aftuck L."/>
            <person name="Ait-Zahra M."/>
            <person name="Aldredge T."/>
            <person name="Allen N."/>
            <person name="An P."/>
            <person name="Anderson S."/>
            <person name="Antoine C."/>
            <person name="Arachchi H."/>
            <person name="Aslam A."/>
            <person name="Ayotte L."/>
            <person name="Bachantsang P."/>
            <person name="Barry A."/>
            <person name="Bayul T."/>
            <person name="Benamara M."/>
            <person name="Berlin A."/>
            <person name="Bessette D."/>
            <person name="Blitshteyn B."/>
            <person name="Bloom T."/>
            <person name="Blye J."/>
            <person name="Boguslavskiy L."/>
            <person name="Bonnet C."/>
            <person name="Boukhgalter B."/>
            <person name="Brown A."/>
            <person name="Cahill P."/>
            <person name="Calixte N."/>
            <person name="Camarata J."/>
            <person name="Cheshatsang Y."/>
            <person name="Chu J."/>
            <person name="Citroen M."/>
            <person name="Collymore A."/>
            <person name="Cooke P."/>
            <person name="Dawoe T."/>
            <person name="Daza R."/>
            <person name="Decktor K."/>
            <person name="DeGray S."/>
            <person name="Dhargay N."/>
            <person name="Dooley K."/>
            <person name="Dooley K."/>
            <person name="Dorje P."/>
            <person name="Dorjee K."/>
            <person name="Dorris L."/>
            <person name="Duffey N."/>
            <person name="Dupes A."/>
            <person name="Egbiremolen O."/>
            <person name="Elong R."/>
            <person name="Falk J."/>
            <person name="Farina A."/>
            <person name="Faro S."/>
            <person name="Ferguson D."/>
            <person name="Ferreira P."/>
            <person name="Fisher S."/>
            <person name="FitzGerald M."/>
            <person name="Foley K."/>
            <person name="Foley C."/>
            <person name="Franke A."/>
            <person name="Friedrich D."/>
            <person name="Gage D."/>
            <person name="Garber M."/>
            <person name="Gearin G."/>
            <person name="Giannoukos G."/>
            <person name="Goode T."/>
            <person name="Goyette A."/>
            <person name="Graham J."/>
            <person name="Grandbois E."/>
            <person name="Gyaltsen K."/>
            <person name="Hafez N."/>
            <person name="Hagopian D."/>
            <person name="Hagos B."/>
            <person name="Hall J."/>
            <person name="Healy C."/>
            <person name="Hegarty R."/>
            <person name="Honan T."/>
            <person name="Horn A."/>
            <person name="Houde N."/>
            <person name="Hughes L."/>
            <person name="Hunnicutt L."/>
            <person name="Husby M."/>
            <person name="Jester B."/>
            <person name="Jones C."/>
            <person name="Kamat A."/>
            <person name="Kanga B."/>
            <person name="Kells C."/>
            <person name="Khazanovich D."/>
            <person name="Kieu A.C."/>
            <person name="Kisner P."/>
            <person name="Kumar M."/>
            <person name="Lance K."/>
            <person name="Landers T."/>
            <person name="Lara M."/>
            <person name="Lee W."/>
            <person name="Leger J.P."/>
            <person name="Lennon N."/>
            <person name="Leuper L."/>
            <person name="LeVine S."/>
            <person name="Liu J."/>
            <person name="Liu X."/>
            <person name="Lokyitsang Y."/>
            <person name="Lokyitsang T."/>
            <person name="Lui A."/>
            <person name="Macdonald J."/>
            <person name="Major J."/>
            <person name="Marabella R."/>
            <person name="Maru K."/>
            <person name="Matthews C."/>
            <person name="McDonough S."/>
            <person name="Mehta T."/>
            <person name="Meldrim J."/>
            <person name="Melnikov A."/>
            <person name="Meneus L."/>
            <person name="Mihalev A."/>
            <person name="Mihova T."/>
            <person name="Miller K."/>
            <person name="Mittelman R."/>
            <person name="Mlenga V."/>
            <person name="Mulrain L."/>
            <person name="Munson G."/>
            <person name="Navidi A."/>
            <person name="Naylor J."/>
            <person name="Nguyen T."/>
            <person name="Nguyen N."/>
            <person name="Nguyen C."/>
            <person name="Nguyen T."/>
            <person name="Nicol R."/>
            <person name="Norbu N."/>
            <person name="Norbu C."/>
            <person name="Novod N."/>
            <person name="Nyima T."/>
            <person name="Olandt P."/>
            <person name="O'Neill B."/>
            <person name="O'Neill K."/>
            <person name="Osman S."/>
            <person name="Oyono L."/>
            <person name="Patti C."/>
            <person name="Perrin D."/>
            <person name="Phunkhang P."/>
            <person name="Pierre F."/>
            <person name="Priest M."/>
            <person name="Rachupka A."/>
            <person name="Raghuraman S."/>
            <person name="Rameau R."/>
            <person name="Ray V."/>
            <person name="Raymond C."/>
            <person name="Rege F."/>
            <person name="Rise C."/>
            <person name="Rogers J."/>
            <person name="Rogov P."/>
            <person name="Sahalie J."/>
            <person name="Settipalli S."/>
            <person name="Sharpe T."/>
            <person name="Shea T."/>
            <person name="Sheehan M."/>
            <person name="Sherpa N."/>
            <person name="Shi J."/>
            <person name="Shih D."/>
            <person name="Sloan J."/>
            <person name="Smith C."/>
            <person name="Sparrow T."/>
            <person name="Stalker J."/>
            <person name="Stange-Thomann N."/>
            <person name="Stavropoulos S."/>
            <person name="Stone C."/>
            <person name="Stone S."/>
            <person name="Sykes S."/>
            <person name="Tchuinga P."/>
            <person name="Tenzing P."/>
            <person name="Tesfaye S."/>
            <person name="Thoulutsang D."/>
            <person name="Thoulutsang Y."/>
            <person name="Topham K."/>
            <person name="Topping I."/>
            <person name="Tsamla T."/>
            <person name="Vassiliev H."/>
            <person name="Venkataraman V."/>
            <person name="Vo A."/>
            <person name="Wangchuk T."/>
            <person name="Wangdi T."/>
            <person name="Weiand M."/>
            <person name="Wilkinson J."/>
            <person name="Wilson A."/>
            <person name="Yadav S."/>
            <person name="Yang S."/>
            <person name="Yang X."/>
            <person name="Young G."/>
            <person name="Yu Q."/>
            <person name="Zainoun J."/>
            <person name="Zembek L."/>
            <person name="Zimmer A."/>
            <person name="Lander E.S."/>
        </authorList>
    </citation>
    <scope>NUCLEOTIDE SEQUENCE [LARGE SCALE GENOMIC DNA]</scope>
    <source>
        <strain evidence="13">Boxer</strain>
    </source>
</reference>
<dbReference type="InterPro" id="IPR001762">
    <property type="entry name" value="Disintegrin_dom"/>
</dbReference>
<evidence type="ECO:0000256" key="1">
    <source>
        <dbReference type="ARBA" id="ARBA00004479"/>
    </source>
</evidence>
<dbReference type="Pfam" id="PF00200">
    <property type="entry name" value="Disintegrin"/>
    <property type="match status" value="1"/>
</dbReference>
<dbReference type="Proteomes" id="UP000002254">
    <property type="component" value="Chromosome 8"/>
</dbReference>
<accession>A0A8P0TJG4</accession>
<keyword evidence="9" id="KW-0732">Signal</keyword>
<dbReference type="InterPro" id="IPR000742">
    <property type="entry name" value="EGF"/>
</dbReference>
<dbReference type="InterPro" id="IPR018358">
    <property type="entry name" value="Disintegrin_CS"/>
</dbReference>
<dbReference type="Pfam" id="PF08516">
    <property type="entry name" value="ADAM_CR"/>
    <property type="match status" value="1"/>
</dbReference>
<dbReference type="GO" id="GO:0006508">
    <property type="term" value="P:proteolysis"/>
    <property type="evidence" value="ECO:0007669"/>
    <property type="project" value="InterPro"/>
</dbReference>
<dbReference type="InterPro" id="IPR034027">
    <property type="entry name" value="Reprolysin_adamalysin"/>
</dbReference>
<dbReference type="Proteomes" id="UP000694542">
    <property type="component" value="Chromosome 8"/>
</dbReference>
<feature type="signal peptide" evidence="9">
    <location>
        <begin position="1"/>
        <end position="38"/>
    </location>
</feature>
<evidence type="ECO:0000313" key="16">
    <source>
        <dbReference type="Proteomes" id="UP000694542"/>
    </source>
</evidence>
<dbReference type="PANTHER" id="PTHR11905">
    <property type="entry name" value="ADAM A DISINTEGRIN AND METALLOPROTEASE DOMAIN"/>
    <property type="match status" value="1"/>
</dbReference>
<dbReference type="PROSITE" id="PS50026">
    <property type="entry name" value="EGF_3"/>
    <property type="match status" value="1"/>
</dbReference>
<dbReference type="CDD" id="cd04269">
    <property type="entry name" value="ZnMc_adamalysin_II_like"/>
    <property type="match status" value="1"/>
</dbReference>
<dbReference type="Pfam" id="PF01421">
    <property type="entry name" value="Reprolysin"/>
    <property type="match status" value="1"/>
</dbReference>
<dbReference type="FunFam" id="4.10.70.10:FF:000003">
    <property type="entry name" value="Disintegrin and metalloproteinase domain-containing protein 17"/>
    <property type="match status" value="1"/>
</dbReference>
<dbReference type="SUPFAM" id="SSF55486">
    <property type="entry name" value="Metalloproteases ('zincins'), catalytic domain"/>
    <property type="match status" value="1"/>
</dbReference>
<dbReference type="Ensembl" id="ENSCAFT00000109596.1">
    <property type="protein sequence ID" value="ENSCAFP00000067796.1"/>
    <property type="gene ID" value="ENSCAFG00000051765.1"/>
</dbReference>
<dbReference type="InterPro" id="IPR006586">
    <property type="entry name" value="ADAM_Cys-rich"/>
</dbReference>
<comment type="caution">
    <text evidence="7">Lacks conserved residue(s) required for the propagation of feature annotation.</text>
</comment>
<evidence type="ECO:0000259" key="11">
    <source>
        <dbReference type="PROSITE" id="PS50214"/>
    </source>
</evidence>
<keyword evidence="5 7" id="KW-1015">Disulfide bond</keyword>
<dbReference type="InterPro" id="IPR002870">
    <property type="entry name" value="Peptidase_M12B_N"/>
</dbReference>
<evidence type="ECO:0000256" key="2">
    <source>
        <dbReference type="ARBA" id="ARBA00022692"/>
    </source>
</evidence>
<evidence type="ECO:0000256" key="7">
    <source>
        <dbReference type="PROSITE-ProRule" id="PRU00076"/>
    </source>
</evidence>
<evidence type="ECO:0000313" key="15">
    <source>
        <dbReference type="Proteomes" id="UP000002254"/>
    </source>
</evidence>
<dbReference type="SUPFAM" id="SSF57552">
    <property type="entry name" value="Blood coagulation inhibitor (disintegrin)"/>
    <property type="match status" value="1"/>
</dbReference>
<feature type="domain" description="Peptidase M12B" evidence="12">
    <location>
        <begin position="215"/>
        <end position="406"/>
    </location>
</feature>
<comment type="subcellular location">
    <subcellularLocation>
        <location evidence="1">Membrane</location>
        <topology evidence="1">Single-pass type I membrane protein</topology>
    </subcellularLocation>
</comment>
<reference evidence="14" key="3">
    <citation type="submission" date="2025-05" db="UniProtKB">
        <authorList>
            <consortium name="Ensembl"/>
        </authorList>
    </citation>
    <scope>IDENTIFICATION</scope>
</reference>
<dbReference type="GO" id="GO:0016020">
    <property type="term" value="C:membrane"/>
    <property type="evidence" value="ECO:0007669"/>
    <property type="project" value="UniProtKB-SubCell"/>
</dbReference>
<protein>
    <recommendedName>
        <fullName evidence="17">ADAM metallopeptidase domain 21</fullName>
    </recommendedName>
</protein>
<dbReference type="Gene3D" id="3.40.390.10">
    <property type="entry name" value="Collagenase (Catalytic Domain)"/>
    <property type="match status" value="1"/>
</dbReference>
<dbReference type="PANTHER" id="PTHR11905:SF140">
    <property type="entry name" value="A DISINTEGRIN AND METALLOPEPTIDASE DOMAIN 6-RELATED"/>
    <property type="match status" value="1"/>
</dbReference>
<feature type="chain" id="PRO_5044672873" description="ADAM metallopeptidase domain 21" evidence="9">
    <location>
        <begin position="39"/>
        <end position="750"/>
    </location>
</feature>
<dbReference type="InterPro" id="IPR001590">
    <property type="entry name" value="Peptidase_M12B"/>
</dbReference>
<evidence type="ECO:0000256" key="3">
    <source>
        <dbReference type="ARBA" id="ARBA00022989"/>
    </source>
</evidence>
<keyword evidence="7" id="KW-0245">EGF-like domain</keyword>
<feature type="disulfide bond" evidence="6">
    <location>
        <begin position="474"/>
        <end position="494"/>
    </location>
</feature>
<evidence type="ECO:0000259" key="12">
    <source>
        <dbReference type="PROSITE" id="PS50215"/>
    </source>
</evidence>
<keyword evidence="3 8" id="KW-1133">Transmembrane helix</keyword>
<dbReference type="PROSITE" id="PS50215">
    <property type="entry name" value="ADAM_MEPRO"/>
    <property type="match status" value="1"/>
</dbReference>
<dbReference type="InterPro" id="IPR036436">
    <property type="entry name" value="Disintegrin_dom_sf"/>
</dbReference>
<evidence type="ECO:0000256" key="9">
    <source>
        <dbReference type="SAM" id="SignalP"/>
    </source>
</evidence>
<sequence length="750" mass="84500">PGVGTWQPEGVRLAEGRDTMRGLLFLLVLWAGLAPTQGSQGRPSWRYVSSEVVIPRKELHRGKGVQMPGWLSYSLHFGGKRHVIHMRRKKLFWSRHLLVMTQDDQGALQMDYPFIPPDCYYLGYLEEIPLSMVTLDTCYGGLEGIMKLDDLAYEIKPLSSSQRFEHIVSQIVADSIATVPTYKLGLKEDRDLLFSQANASVVTRLSSKMYSSHHGYVKSLALSSHSMYSVFNNVSKCAQFLISVFNLIDTFFLGLDINYYVAFIIIYNQRDPNVLNNYHPTDSPYGRYYVYNLYALLAPHSSIIMIKNVPQDAEFEPVAYAICNRGNLIMLGYLGRQYLILAIVGAQKVARSFGVYYDDPYCSCQRRSQCIMNNYFALTDSFSNCSFMHMQHILGGGVAQCIYSSEMVYFNRSLTREHCGNYRVDPLEQCDCGSFKQCYSNLCCHNDCTFTTGSICNTGRCCTNCTYSPAGTLCRPIQTVCDLPEYCRGGSLTCPDDFYMQDGTPCTEVGYCYHGNCTDRSVHCKEIFGKNAVNGADVCYTINRRGDRYGHCRRNERLMASTACNLEDIQCGRLQCSNVTHLPRLQEHVGFHQSKISGVWCFGLDSHRGTGTNDVGHVRSGTPCAHGKFCQNTYCNGTIAQLNYDCIPEKCSYRGICNNNRNCHCHIGWDPPRCVDRGAGGSTDSGPPPRRMRAVRQSHESVIYLRVVFARIYALIAALLFGVATNVRTIKTVVVKEQIVRDWSLTSRLK</sequence>
<evidence type="ECO:0000256" key="8">
    <source>
        <dbReference type="SAM" id="Phobius"/>
    </source>
</evidence>
<feature type="disulfide bond" evidence="7">
    <location>
        <begin position="665"/>
        <end position="674"/>
    </location>
</feature>
<dbReference type="AlphaFoldDB" id="A0A8C0QJH5"/>
<feature type="transmembrane region" description="Helical" evidence="8">
    <location>
        <begin position="703"/>
        <end position="723"/>
    </location>
</feature>
<gene>
    <name evidence="14" type="primary">LOC119869006</name>
</gene>
<feature type="domain" description="Disintegrin" evidence="11">
    <location>
        <begin position="416"/>
        <end position="502"/>
    </location>
</feature>
<keyword evidence="2 8" id="KW-0812">Transmembrane</keyword>
<dbReference type="SMART" id="SM00608">
    <property type="entry name" value="ACR"/>
    <property type="match status" value="1"/>
</dbReference>
<evidence type="ECO:0000256" key="6">
    <source>
        <dbReference type="PROSITE-ProRule" id="PRU00068"/>
    </source>
</evidence>
<dbReference type="PROSITE" id="PS00427">
    <property type="entry name" value="DISINTEGRIN_1"/>
    <property type="match status" value="1"/>
</dbReference>
<dbReference type="PROSITE" id="PS01186">
    <property type="entry name" value="EGF_2"/>
    <property type="match status" value="1"/>
</dbReference>
<dbReference type="Pfam" id="PF01562">
    <property type="entry name" value="Pep_M12B_propep"/>
    <property type="match status" value="1"/>
</dbReference>
<organism evidence="14 16">
    <name type="scientific">Canis lupus familiaris</name>
    <name type="common">Dog</name>
    <name type="synonym">Canis familiaris</name>
    <dbReference type="NCBI Taxonomy" id="9615"/>
    <lineage>
        <taxon>Eukaryota</taxon>
        <taxon>Metazoa</taxon>
        <taxon>Chordata</taxon>
        <taxon>Craniata</taxon>
        <taxon>Vertebrata</taxon>
        <taxon>Euteleostomi</taxon>
        <taxon>Mammalia</taxon>
        <taxon>Eutheria</taxon>
        <taxon>Laurasiatheria</taxon>
        <taxon>Carnivora</taxon>
        <taxon>Caniformia</taxon>
        <taxon>Canidae</taxon>
        <taxon>Canis</taxon>
    </lineage>
</organism>
<dbReference type="InterPro" id="IPR024079">
    <property type="entry name" value="MetalloPept_cat_dom_sf"/>
</dbReference>
<evidence type="ECO:0000313" key="14">
    <source>
        <dbReference type="Ensembl" id="ENSCAFP00040008201.1"/>
    </source>
</evidence>
<evidence type="ECO:0008006" key="17">
    <source>
        <dbReference type="Google" id="ProtNLM"/>
    </source>
</evidence>
<dbReference type="Ensembl" id="ENSCAFT00040009464.1">
    <property type="protein sequence ID" value="ENSCAFP00040008201.1"/>
    <property type="gene ID" value="ENSCAFG00040005041.1"/>
</dbReference>
<evidence type="ECO:0000256" key="4">
    <source>
        <dbReference type="ARBA" id="ARBA00023136"/>
    </source>
</evidence>
<dbReference type="GO" id="GO:0004222">
    <property type="term" value="F:metalloendopeptidase activity"/>
    <property type="evidence" value="ECO:0007669"/>
    <property type="project" value="InterPro"/>
</dbReference>
<feature type="domain" description="EGF-like" evidence="10">
    <location>
        <begin position="642"/>
        <end position="675"/>
    </location>
</feature>